<comment type="caution">
    <text evidence="1">The sequence shown here is derived from an EMBL/GenBank/DDBJ whole genome shotgun (WGS) entry which is preliminary data.</text>
</comment>
<dbReference type="Proteomes" id="UP000356253">
    <property type="component" value="Unassembled WGS sequence"/>
</dbReference>
<evidence type="ECO:0000313" key="2">
    <source>
        <dbReference type="Proteomes" id="UP000356253"/>
    </source>
</evidence>
<sequence>MISLESKGKTIYTIAEGKLDEEDYKELIPFLERKVDFNNNINWYFEMKNFKGWSPKAIWEDLRLDVECDGQLNKIAMVGNKKWENWVSKLMKPFSDAKIKYFDIEEKRKAQQWIES</sequence>
<evidence type="ECO:0000313" key="1">
    <source>
        <dbReference type="EMBL" id="VVV01276.1"/>
    </source>
</evidence>
<dbReference type="EMBL" id="CABVMM010000009">
    <property type="protein sequence ID" value="VVV01276.1"/>
    <property type="molecule type" value="Genomic_DNA"/>
</dbReference>
<accession>A0AC61Y9U3</accession>
<keyword evidence="2" id="KW-1185">Reference proteome</keyword>
<proteinExistence type="predicted"/>
<organism evidence="1 2">
    <name type="scientific">Mesonia oceanica</name>
    <dbReference type="NCBI Taxonomy" id="2687242"/>
    <lineage>
        <taxon>Bacteria</taxon>
        <taxon>Pseudomonadati</taxon>
        <taxon>Bacteroidota</taxon>
        <taxon>Flavobacteriia</taxon>
        <taxon>Flavobacteriales</taxon>
        <taxon>Flavobacteriaceae</taxon>
        <taxon>Mesonia</taxon>
    </lineage>
</organism>
<name>A0AC61Y9U3_9FLAO</name>
<reference evidence="1" key="1">
    <citation type="submission" date="2019-09" db="EMBL/GenBank/DDBJ databases">
        <authorList>
            <person name="Rodrigo-Torres L."/>
            <person name="Arahal R. D."/>
            <person name="Lucena T."/>
        </authorList>
    </citation>
    <scope>NUCLEOTIDE SEQUENCE</scope>
    <source>
        <strain evidence="1">ISS653</strain>
    </source>
</reference>
<gene>
    <name evidence="1" type="ORF">FVB9532_02566</name>
</gene>
<protein>
    <submittedName>
        <fullName evidence="1">Uncharacterized protein</fullName>
    </submittedName>
</protein>